<dbReference type="InterPro" id="IPR009057">
    <property type="entry name" value="Homeodomain-like_sf"/>
</dbReference>
<feature type="DNA-binding region" description="H-T-H motif" evidence="4">
    <location>
        <begin position="32"/>
        <end position="51"/>
    </location>
</feature>
<keyword evidence="3" id="KW-0804">Transcription</keyword>
<dbReference type="Gene3D" id="1.10.357.10">
    <property type="entry name" value="Tetracycline Repressor, domain 2"/>
    <property type="match status" value="1"/>
</dbReference>
<evidence type="ECO:0000313" key="6">
    <source>
        <dbReference type="EMBL" id="SEB51872.1"/>
    </source>
</evidence>
<dbReference type="OrthoDB" id="3173376at2"/>
<dbReference type="Pfam" id="PF13305">
    <property type="entry name" value="TetR_C_33"/>
    <property type="match status" value="1"/>
</dbReference>
<dbReference type="PANTHER" id="PTHR30055">
    <property type="entry name" value="HTH-TYPE TRANSCRIPTIONAL REGULATOR RUTR"/>
    <property type="match status" value="1"/>
</dbReference>
<dbReference type="PANTHER" id="PTHR30055:SF220">
    <property type="entry name" value="TETR-FAMILY REGULATORY PROTEIN"/>
    <property type="match status" value="1"/>
</dbReference>
<dbReference type="GO" id="GO:0003700">
    <property type="term" value="F:DNA-binding transcription factor activity"/>
    <property type="evidence" value="ECO:0007669"/>
    <property type="project" value="TreeGrafter"/>
</dbReference>
<dbReference type="RefSeq" id="WP_090967606.1">
    <property type="nucleotide sequence ID" value="NZ_FNRT01000002.1"/>
</dbReference>
<dbReference type="SUPFAM" id="SSF46689">
    <property type="entry name" value="Homeodomain-like"/>
    <property type="match status" value="1"/>
</dbReference>
<evidence type="ECO:0000256" key="2">
    <source>
        <dbReference type="ARBA" id="ARBA00023125"/>
    </source>
</evidence>
<dbReference type="GO" id="GO:0000976">
    <property type="term" value="F:transcription cis-regulatory region binding"/>
    <property type="evidence" value="ECO:0007669"/>
    <property type="project" value="TreeGrafter"/>
</dbReference>
<keyword evidence="1" id="KW-0805">Transcription regulation</keyword>
<evidence type="ECO:0000256" key="4">
    <source>
        <dbReference type="PROSITE-ProRule" id="PRU00335"/>
    </source>
</evidence>
<dbReference type="Pfam" id="PF00440">
    <property type="entry name" value="TetR_N"/>
    <property type="match status" value="1"/>
</dbReference>
<dbReference type="Proteomes" id="UP000198742">
    <property type="component" value="Unassembled WGS sequence"/>
</dbReference>
<organism evidence="6 7">
    <name type="scientific">Nocardioides exalbidus</name>
    <dbReference type="NCBI Taxonomy" id="402596"/>
    <lineage>
        <taxon>Bacteria</taxon>
        <taxon>Bacillati</taxon>
        <taxon>Actinomycetota</taxon>
        <taxon>Actinomycetes</taxon>
        <taxon>Propionibacteriales</taxon>
        <taxon>Nocardioidaceae</taxon>
        <taxon>Nocardioides</taxon>
    </lineage>
</organism>
<accession>A0A1H4K1U3</accession>
<evidence type="ECO:0000259" key="5">
    <source>
        <dbReference type="PROSITE" id="PS50977"/>
    </source>
</evidence>
<keyword evidence="7" id="KW-1185">Reference proteome</keyword>
<proteinExistence type="predicted"/>
<sequence length="221" mass="23511">MSATPYHHGNLRDALVEAGVDVVRDGGPEALSLRELARRVGVSHAATYRHFADREALVDAVAERALASLVAEVHHRLDTVDDPDEVTRARRRLVEIGVGYVAFAMTESGLFRLLFTAYPDAPGGKDDKGDPAGDDPYGMLNQALDDLVEVGYLDARERAGADVTCWSAVHGFSVLNVEGPLRGLSPADRDAALSTLLLGIDRAFGAGGSWPELAPVGLARG</sequence>
<evidence type="ECO:0000256" key="1">
    <source>
        <dbReference type="ARBA" id="ARBA00023015"/>
    </source>
</evidence>
<dbReference type="InterPro" id="IPR025996">
    <property type="entry name" value="MT1864/Rv1816-like_C"/>
</dbReference>
<reference evidence="7" key="1">
    <citation type="submission" date="2016-10" db="EMBL/GenBank/DDBJ databases">
        <authorList>
            <person name="Varghese N."/>
            <person name="Submissions S."/>
        </authorList>
    </citation>
    <scope>NUCLEOTIDE SEQUENCE [LARGE SCALE GENOMIC DNA]</scope>
    <source>
        <strain evidence="7">DSM 22017</strain>
    </source>
</reference>
<dbReference type="PROSITE" id="PS50977">
    <property type="entry name" value="HTH_TETR_2"/>
    <property type="match status" value="1"/>
</dbReference>
<protein>
    <submittedName>
        <fullName evidence="6">DNA-binding transcriptional regulator, AcrR family</fullName>
    </submittedName>
</protein>
<dbReference type="InterPro" id="IPR050109">
    <property type="entry name" value="HTH-type_TetR-like_transc_reg"/>
</dbReference>
<gene>
    <name evidence="6" type="ORF">SAMN04489844_0381</name>
</gene>
<evidence type="ECO:0000313" key="7">
    <source>
        <dbReference type="Proteomes" id="UP000198742"/>
    </source>
</evidence>
<dbReference type="InterPro" id="IPR036271">
    <property type="entry name" value="Tet_transcr_reg_TetR-rel_C_sf"/>
</dbReference>
<keyword evidence="2 4" id="KW-0238">DNA-binding</keyword>
<name>A0A1H4K1U3_9ACTN</name>
<feature type="domain" description="HTH tetR-type" evidence="5">
    <location>
        <begin position="9"/>
        <end position="69"/>
    </location>
</feature>
<dbReference type="InterPro" id="IPR001647">
    <property type="entry name" value="HTH_TetR"/>
</dbReference>
<dbReference type="AlphaFoldDB" id="A0A1H4K1U3"/>
<dbReference type="SUPFAM" id="SSF48498">
    <property type="entry name" value="Tetracyclin repressor-like, C-terminal domain"/>
    <property type="match status" value="1"/>
</dbReference>
<dbReference type="EMBL" id="FNRT01000002">
    <property type="protein sequence ID" value="SEB51872.1"/>
    <property type="molecule type" value="Genomic_DNA"/>
</dbReference>
<evidence type="ECO:0000256" key="3">
    <source>
        <dbReference type="ARBA" id="ARBA00023163"/>
    </source>
</evidence>